<evidence type="ECO:0000256" key="5">
    <source>
        <dbReference type="SAM" id="Phobius"/>
    </source>
</evidence>
<sequence length="177" mass="18441">MLAVVLTLAFASKVRNRSSFQDFIQTLGRFGFPKPWVGSPLAAAVVLAEAASALLLLLTSLAGYVLALALFTGFTLGIARVLRRGERVRCRCFGASDTPMGASHLVRNGLLITVTLAGAVGHEVGPPSSPLSVAGWGAGALGVLAGFFITRWDDLVFLLHGPEPMAGSPAAARKQRG</sequence>
<name>A0ABY9XAR4_9BACT</name>
<accession>A0ABY9XAR4</accession>
<keyword evidence="3 5" id="KW-1133">Transmembrane helix</keyword>
<evidence type="ECO:0000259" key="6">
    <source>
        <dbReference type="Pfam" id="PF07291"/>
    </source>
</evidence>
<keyword evidence="8" id="KW-1185">Reference proteome</keyword>
<evidence type="ECO:0000256" key="1">
    <source>
        <dbReference type="ARBA" id="ARBA00004141"/>
    </source>
</evidence>
<feature type="transmembrane region" description="Helical" evidence="5">
    <location>
        <begin position="41"/>
        <end position="74"/>
    </location>
</feature>
<evidence type="ECO:0000256" key="2">
    <source>
        <dbReference type="ARBA" id="ARBA00022692"/>
    </source>
</evidence>
<reference evidence="7 8" key="1">
    <citation type="submission" date="2019-08" db="EMBL/GenBank/DDBJ databases">
        <title>Archangium and Cystobacter genomes.</title>
        <authorList>
            <person name="Chen I.-C.K."/>
            <person name="Wielgoss S."/>
        </authorList>
    </citation>
    <scope>NUCLEOTIDE SEQUENCE [LARGE SCALE GENOMIC DNA]</scope>
    <source>
        <strain evidence="7 8">Cbm 6</strain>
    </source>
</reference>
<comment type="subcellular location">
    <subcellularLocation>
        <location evidence="1">Membrane</location>
        <topology evidence="1">Multi-pass membrane protein</topology>
    </subcellularLocation>
</comment>
<organism evidence="7 8">
    <name type="scientific">Archangium minus</name>
    <dbReference type="NCBI Taxonomy" id="83450"/>
    <lineage>
        <taxon>Bacteria</taxon>
        <taxon>Pseudomonadati</taxon>
        <taxon>Myxococcota</taxon>
        <taxon>Myxococcia</taxon>
        <taxon>Myxococcales</taxon>
        <taxon>Cystobacterineae</taxon>
        <taxon>Archangiaceae</taxon>
        <taxon>Archangium</taxon>
    </lineage>
</organism>
<keyword evidence="4 5" id="KW-0472">Membrane</keyword>
<protein>
    <recommendedName>
        <fullName evidence="6">Methylamine utilisation protein MauE domain-containing protein</fullName>
    </recommendedName>
</protein>
<dbReference type="InterPro" id="IPR009908">
    <property type="entry name" value="Methylamine_util_MauE"/>
</dbReference>
<evidence type="ECO:0000313" key="8">
    <source>
        <dbReference type="Proteomes" id="UP001611383"/>
    </source>
</evidence>
<evidence type="ECO:0000256" key="3">
    <source>
        <dbReference type="ARBA" id="ARBA00022989"/>
    </source>
</evidence>
<keyword evidence="2 5" id="KW-0812">Transmembrane</keyword>
<dbReference type="EMBL" id="CP043494">
    <property type="protein sequence ID" value="WNG52473.1"/>
    <property type="molecule type" value="Genomic_DNA"/>
</dbReference>
<dbReference type="Proteomes" id="UP001611383">
    <property type="component" value="Chromosome"/>
</dbReference>
<evidence type="ECO:0000256" key="4">
    <source>
        <dbReference type="ARBA" id="ARBA00023136"/>
    </source>
</evidence>
<feature type="domain" description="Methylamine utilisation protein MauE" evidence="6">
    <location>
        <begin position="2"/>
        <end position="119"/>
    </location>
</feature>
<dbReference type="Pfam" id="PF07291">
    <property type="entry name" value="MauE"/>
    <property type="match status" value="1"/>
</dbReference>
<proteinExistence type="predicted"/>
<evidence type="ECO:0000313" key="7">
    <source>
        <dbReference type="EMBL" id="WNG52473.1"/>
    </source>
</evidence>
<gene>
    <name evidence="7" type="ORF">F0U60_19020</name>
</gene>